<keyword evidence="3" id="KW-0862">Zinc</keyword>
<dbReference type="Proteomes" id="UP001153636">
    <property type="component" value="Chromosome 10"/>
</dbReference>
<feature type="domain" description="CHHC U11-48K-type" evidence="5">
    <location>
        <begin position="10"/>
        <end position="37"/>
    </location>
</feature>
<sequence>MEIYLDPEEQIICPYNNSHYIRRKRMAFHLTKCKAAYEELHPDVPLRECDFNVTHKVPDPELQYHHETCPDRKKIEIAVYQDTKTDLDKFPIVNIHVATEESWDNDNVASYDPEKYCMSNEIIRHKDVISAAKRRNFRLEERKRIGQFSQSGGEPANSSVPRAPRQQENQTRRQPLPDHKRGEYREDTPGVIEEIVQRIKIDAKNGFYQNVQKK</sequence>
<dbReference type="SUPFAM" id="SSF57667">
    <property type="entry name" value="beta-beta-alpha zinc fingers"/>
    <property type="match status" value="1"/>
</dbReference>
<dbReference type="PANTHER" id="PTHR21402">
    <property type="entry name" value="GAMETOCYTE SPECIFIC FACTOR 1-RELATED"/>
    <property type="match status" value="1"/>
</dbReference>
<reference evidence="6" key="1">
    <citation type="submission" date="2022-01" db="EMBL/GenBank/DDBJ databases">
        <authorList>
            <person name="King R."/>
        </authorList>
    </citation>
    <scope>NUCLEOTIDE SEQUENCE</scope>
</reference>
<evidence type="ECO:0000313" key="6">
    <source>
        <dbReference type="EMBL" id="CAH1100108.1"/>
    </source>
</evidence>
<dbReference type="InterPro" id="IPR036236">
    <property type="entry name" value="Znf_C2H2_sf"/>
</dbReference>
<proteinExistence type="predicted"/>
<evidence type="ECO:0000313" key="7">
    <source>
        <dbReference type="Proteomes" id="UP001153636"/>
    </source>
</evidence>
<keyword evidence="2" id="KW-0863">Zinc-finger</keyword>
<accession>A0A9P0CHE3</accession>
<dbReference type="EMBL" id="OV651822">
    <property type="protein sequence ID" value="CAH1100108.1"/>
    <property type="molecule type" value="Genomic_DNA"/>
</dbReference>
<dbReference type="InterPro" id="IPR022776">
    <property type="entry name" value="TRM13/UPF0224_CHHC_Znf_dom"/>
</dbReference>
<dbReference type="InterPro" id="IPR051591">
    <property type="entry name" value="UPF0224_FAM112_RNA_Proc"/>
</dbReference>
<evidence type="ECO:0000259" key="5">
    <source>
        <dbReference type="PROSITE" id="PS51800"/>
    </source>
</evidence>
<gene>
    <name evidence="6" type="ORF">PSYICH_LOCUS1597</name>
</gene>
<evidence type="ECO:0000256" key="4">
    <source>
        <dbReference type="SAM" id="MobiDB-lite"/>
    </source>
</evidence>
<dbReference type="Pfam" id="PF05253">
    <property type="entry name" value="zf-U11-48K"/>
    <property type="match status" value="2"/>
</dbReference>
<keyword evidence="7" id="KW-1185">Reference proteome</keyword>
<feature type="region of interest" description="Disordered" evidence="4">
    <location>
        <begin position="142"/>
        <end position="189"/>
    </location>
</feature>
<feature type="compositionally biased region" description="Basic and acidic residues" evidence="4">
    <location>
        <begin position="175"/>
        <end position="188"/>
    </location>
</feature>
<dbReference type="PROSITE" id="PS51800">
    <property type="entry name" value="ZF_CHHC_U11_48K"/>
    <property type="match status" value="2"/>
</dbReference>
<dbReference type="GO" id="GO:0008270">
    <property type="term" value="F:zinc ion binding"/>
    <property type="evidence" value="ECO:0007669"/>
    <property type="project" value="UniProtKB-KW"/>
</dbReference>
<organism evidence="6 7">
    <name type="scientific">Psylliodes chrysocephalus</name>
    <dbReference type="NCBI Taxonomy" id="3402493"/>
    <lineage>
        <taxon>Eukaryota</taxon>
        <taxon>Metazoa</taxon>
        <taxon>Ecdysozoa</taxon>
        <taxon>Arthropoda</taxon>
        <taxon>Hexapoda</taxon>
        <taxon>Insecta</taxon>
        <taxon>Pterygota</taxon>
        <taxon>Neoptera</taxon>
        <taxon>Endopterygota</taxon>
        <taxon>Coleoptera</taxon>
        <taxon>Polyphaga</taxon>
        <taxon>Cucujiformia</taxon>
        <taxon>Chrysomeloidea</taxon>
        <taxon>Chrysomelidae</taxon>
        <taxon>Galerucinae</taxon>
        <taxon>Alticini</taxon>
        <taxon>Psylliodes</taxon>
    </lineage>
</organism>
<evidence type="ECO:0000256" key="1">
    <source>
        <dbReference type="ARBA" id="ARBA00022723"/>
    </source>
</evidence>
<evidence type="ECO:0000256" key="3">
    <source>
        <dbReference type="ARBA" id="ARBA00022833"/>
    </source>
</evidence>
<name>A0A9P0CHE3_9CUCU</name>
<dbReference type="PANTHER" id="PTHR21402:SF5">
    <property type="entry name" value="GAMETOCYTE SPECIFIC FACTOR 1"/>
    <property type="match status" value="1"/>
</dbReference>
<dbReference type="OrthoDB" id="5839404at2759"/>
<feature type="compositionally biased region" description="Polar residues" evidence="4">
    <location>
        <begin position="147"/>
        <end position="173"/>
    </location>
</feature>
<evidence type="ECO:0000256" key="2">
    <source>
        <dbReference type="ARBA" id="ARBA00022771"/>
    </source>
</evidence>
<dbReference type="AlphaFoldDB" id="A0A9P0CHE3"/>
<keyword evidence="1" id="KW-0479">Metal-binding</keyword>
<protein>
    <recommendedName>
        <fullName evidence="5">CHHC U11-48K-type domain-containing protein</fullName>
    </recommendedName>
</protein>
<feature type="domain" description="CHHC U11-48K-type" evidence="5">
    <location>
        <begin position="46"/>
        <end position="73"/>
    </location>
</feature>